<dbReference type="PROSITE" id="PS50531">
    <property type="entry name" value="HTH_IS21"/>
    <property type="match status" value="1"/>
</dbReference>
<dbReference type="Pfam" id="PF13384">
    <property type="entry name" value="HTH_23"/>
    <property type="match status" value="1"/>
</dbReference>
<dbReference type="EMBL" id="CP002745">
    <property type="protein sequence ID" value="AEK61566.1"/>
    <property type="molecule type" value="Genomic_DNA"/>
</dbReference>
<reference evidence="2 3" key="2">
    <citation type="journal article" date="2006" name="J. Microbiol. Methods">
        <title>Genomic flank-sequencing of plasposon insertion sites for rapid identification of functional genes.</title>
        <authorList>
            <person name="Leveau J.H."/>
            <person name="Gerards S."/>
            <person name="Fritsche K."/>
            <person name="Zondag G."/>
            <person name="van Veen J.A."/>
        </authorList>
    </citation>
    <scope>NUCLEOTIDE SEQUENCE [LARGE SCALE GENOMIC DNA]</scope>
    <source>
        <strain evidence="2 3">Ter331</strain>
    </source>
</reference>
<gene>
    <name evidence="2" type="ordered locus">CFU_1734</name>
</gene>
<dbReference type="Proteomes" id="UP000008392">
    <property type="component" value="Chromosome"/>
</dbReference>
<dbReference type="InterPro" id="IPR017894">
    <property type="entry name" value="HTH_IS21_transposase_type"/>
</dbReference>
<reference evidence="2 3" key="4">
    <citation type="journal article" date="2010" name="Environ. Microbiol.">
        <title>The bacterial genus Collimonas: mycophagy, weathering and other adaptive solutions to life in oligotrophic soil environments.</title>
        <authorList>
            <person name="Leveau J.H."/>
            <person name="Uroz S."/>
            <person name="de Boer W."/>
        </authorList>
    </citation>
    <scope>NUCLEOTIDE SEQUENCE [LARGE SCALE GENOMIC DNA]</scope>
    <source>
        <strain evidence="2 3">Ter331</strain>
    </source>
</reference>
<reference evidence="2 3" key="3">
    <citation type="journal article" date="2008" name="FEMS Microbiol. Ecol.">
        <title>Identification and characterization of genes underlying chitinolysis in Collimonas fungivorans Ter331.</title>
        <authorList>
            <person name="Fritsche K."/>
            <person name="de Boer W."/>
            <person name="Gerards S."/>
            <person name="van den Berg M."/>
            <person name="van Veen J.A."/>
            <person name="Leveau J.H."/>
        </authorList>
    </citation>
    <scope>NUCLEOTIDE SEQUENCE [LARGE SCALE GENOMIC DNA]</scope>
    <source>
        <strain evidence="2 3">Ter331</strain>
    </source>
</reference>
<dbReference type="HOGENOM" id="CLU_020626_10_0_4"/>
<protein>
    <submittedName>
        <fullName evidence="2">Transposase</fullName>
    </submittedName>
</protein>
<evidence type="ECO:0000259" key="1">
    <source>
        <dbReference type="PROSITE" id="PS50531"/>
    </source>
</evidence>
<evidence type="ECO:0000313" key="3">
    <source>
        <dbReference type="Proteomes" id="UP000008392"/>
    </source>
</evidence>
<keyword evidence="3" id="KW-1185">Reference proteome</keyword>
<dbReference type="KEGG" id="cfu:CFU_1734"/>
<accession>G0ABK0</accession>
<sequence length="175" mass="20624">MIDVALLGIIRRWHLRDQVSLREIARRLGISRNTVRRYLRSEIIEPAYRNRRTPSALDQYAFKLSSWLKTEATKSRKQRRSLKQIHADLCSLGFEGSYDRVAAFARQWRLDQLDRVSSASKGTSMTANHMQLTPRLFNEPQSFLITNRTYTFILKCDYKKSLFQCSQFFNELVQL</sequence>
<dbReference type="eggNOG" id="COG4584">
    <property type="taxonomic scope" value="Bacteria"/>
</dbReference>
<reference evidence="2 3" key="1">
    <citation type="journal article" date="2004" name="Environ. Microbiol.">
        <title>Phylogeny-function analysis of (meta)genomic libraries: screening for expression of ribosomal RNA genes by large-insert library fluorescent in situ hybridization (LIL-FISH).</title>
        <authorList>
            <person name="Leveau J.H."/>
            <person name="Gerards S."/>
            <person name="de Boer W."/>
            <person name="van Veen J.A."/>
        </authorList>
    </citation>
    <scope>NUCLEOTIDE SEQUENCE [LARGE SCALE GENOMIC DNA]</scope>
    <source>
        <strain evidence="2 3">Ter331</strain>
    </source>
</reference>
<proteinExistence type="predicted"/>
<evidence type="ECO:0000313" key="2">
    <source>
        <dbReference type="EMBL" id="AEK61566.1"/>
    </source>
</evidence>
<name>G0ABK0_COLFT</name>
<reference evidence="2 3" key="5">
    <citation type="journal article" date="2011" name="ISME J.">
        <title>Dual transcriptional profiling of a bacterial/fungal confrontation: Collimonas fungivorans versus Aspergillus niger.</title>
        <authorList>
            <person name="Mela F."/>
            <person name="Fritsche K."/>
            <person name="de Boer W."/>
            <person name="van Veen J.A."/>
            <person name="de Graaff L.H."/>
            <person name="van den Berg M."/>
            <person name="Leveau J.H."/>
        </authorList>
    </citation>
    <scope>NUCLEOTIDE SEQUENCE [LARGE SCALE GENOMIC DNA]</scope>
    <source>
        <strain evidence="2 3">Ter331</strain>
    </source>
</reference>
<dbReference type="Gene3D" id="1.10.10.60">
    <property type="entry name" value="Homeodomain-like"/>
    <property type="match status" value="1"/>
</dbReference>
<organism evidence="2 3">
    <name type="scientific">Collimonas fungivorans (strain Ter331)</name>
    <dbReference type="NCBI Taxonomy" id="1005048"/>
    <lineage>
        <taxon>Bacteria</taxon>
        <taxon>Pseudomonadati</taxon>
        <taxon>Pseudomonadota</taxon>
        <taxon>Betaproteobacteria</taxon>
        <taxon>Burkholderiales</taxon>
        <taxon>Oxalobacteraceae</taxon>
        <taxon>Collimonas</taxon>
    </lineage>
</organism>
<dbReference type="AlphaFoldDB" id="G0ABK0"/>
<reference evidence="3" key="6">
    <citation type="submission" date="2011-05" db="EMBL/GenBank/DDBJ databases">
        <title>Complete sequence of Collimonas fungivorans Ter331.</title>
        <authorList>
            <person name="Leveau J.H."/>
        </authorList>
    </citation>
    <scope>NUCLEOTIDE SEQUENCE [LARGE SCALE GENOMIC DNA]</scope>
    <source>
        <strain evidence="3">Ter331</strain>
    </source>
</reference>
<feature type="domain" description="HTH IS21-type" evidence="1">
    <location>
        <begin position="6"/>
        <end position="68"/>
    </location>
</feature>